<dbReference type="EMBL" id="QSTF01000055">
    <property type="protein sequence ID" value="RGM35357.1"/>
    <property type="molecule type" value="Genomic_DNA"/>
</dbReference>
<proteinExistence type="predicted"/>
<dbReference type="PANTHER" id="PTHR41317:SF1">
    <property type="entry name" value="PD-(D_E)XK NUCLEASE FAMILY TRANSPOSASE"/>
    <property type="match status" value="1"/>
</dbReference>
<dbReference type="RefSeq" id="WP_117748440.1">
    <property type="nucleotide sequence ID" value="NZ_QSTF01000055.1"/>
</dbReference>
<name>A0A3E4VZF9_9BACT</name>
<evidence type="ECO:0000313" key="1">
    <source>
        <dbReference type="EMBL" id="RGM35357.1"/>
    </source>
</evidence>
<protein>
    <recommendedName>
        <fullName evidence="3">Rpn family recombination-promoting nuclease/putative transposase</fullName>
    </recommendedName>
</protein>
<evidence type="ECO:0000313" key="2">
    <source>
        <dbReference type="Proteomes" id="UP000260780"/>
    </source>
</evidence>
<dbReference type="AlphaFoldDB" id="A0A3E4VZF9"/>
<dbReference type="Pfam" id="PF12784">
    <property type="entry name" value="PDDEXK_2"/>
    <property type="match status" value="2"/>
</dbReference>
<sequence>MDNMDLTCGHFVNPFTDIGFKIIFGQPASKELLITLLNELLAGEHRIENLIFLDKENHSDSMADAGIIYDLYCLTDTGEYIIVEMQNRFHSSFLDRTLFYMCRAIGRQVENLREKRRKERELQTGKPETEEDFLLSEPMQENYGSRYKLSTVYGIFLMNFREPGLEEKFRTDTVIADRESGKVVSPHFRQIFLQFPYFTKELKDCETLYDKLIYTLKNMQHWNRMPDALKEQVFSRLEELAAVANLSLEDRIAYDKALDRYRVSRIVEEDAREAGWKKGLAEGRAEGRAEGLAEGQAKEKVAIARNLKSLGLSTAQIAQATGLTEEEVESTVNN</sequence>
<organism evidence="1 2">
    <name type="scientific">Phocaeicola plebeius</name>
    <dbReference type="NCBI Taxonomy" id="310297"/>
    <lineage>
        <taxon>Bacteria</taxon>
        <taxon>Pseudomonadati</taxon>
        <taxon>Bacteroidota</taxon>
        <taxon>Bacteroidia</taxon>
        <taxon>Bacteroidales</taxon>
        <taxon>Bacteroidaceae</taxon>
        <taxon>Phocaeicola</taxon>
    </lineage>
</organism>
<reference evidence="1 2" key="1">
    <citation type="submission" date="2018-08" db="EMBL/GenBank/DDBJ databases">
        <title>A genome reference for cultivated species of the human gut microbiota.</title>
        <authorList>
            <person name="Zou Y."/>
            <person name="Xue W."/>
            <person name="Luo G."/>
        </authorList>
    </citation>
    <scope>NUCLEOTIDE SEQUENCE [LARGE SCALE GENOMIC DNA]</scope>
    <source>
        <strain evidence="1 2">OM08-14</strain>
    </source>
</reference>
<accession>A0A3E4VZF9</accession>
<dbReference type="Proteomes" id="UP000260780">
    <property type="component" value="Unassembled WGS sequence"/>
</dbReference>
<evidence type="ECO:0008006" key="3">
    <source>
        <dbReference type="Google" id="ProtNLM"/>
    </source>
</evidence>
<comment type="caution">
    <text evidence="1">The sequence shown here is derived from an EMBL/GenBank/DDBJ whole genome shotgun (WGS) entry which is preliminary data.</text>
</comment>
<gene>
    <name evidence="1" type="ORF">DXC17_14900</name>
</gene>
<dbReference type="PANTHER" id="PTHR41317">
    <property type="entry name" value="PD-(D_E)XK NUCLEASE FAMILY TRANSPOSASE"/>
    <property type="match status" value="1"/>
</dbReference>
<dbReference type="STRING" id="310297.BHV76_09680"/>